<comment type="caution">
    <text evidence="22">The sequence shown here is derived from an EMBL/GenBank/DDBJ whole genome shotgun (WGS) entry which is preliminary data.</text>
</comment>
<keyword evidence="5 15" id="KW-0597">Phosphoprotein</keyword>
<comment type="subcellular location">
    <subcellularLocation>
        <location evidence="2">Cell membrane</location>
        <topology evidence="2">Multi-pass membrane protein</topology>
    </subcellularLocation>
</comment>
<evidence type="ECO:0000256" key="14">
    <source>
        <dbReference type="PROSITE-ProRule" id="PRU00110"/>
    </source>
</evidence>
<keyword evidence="6" id="KW-0808">Transferase</keyword>
<keyword evidence="4" id="KW-1003">Cell membrane</keyword>
<dbReference type="InterPro" id="IPR011006">
    <property type="entry name" value="CheY-like_superfamily"/>
</dbReference>
<protein>
    <recommendedName>
        <fullName evidence="3">histidine kinase</fullName>
        <ecNumber evidence="3">2.7.13.3</ecNumber>
    </recommendedName>
</protein>
<evidence type="ECO:0000256" key="13">
    <source>
        <dbReference type="ARBA" id="ARBA00023136"/>
    </source>
</evidence>
<comment type="catalytic activity">
    <reaction evidence="1">
        <text>ATP + protein L-histidine = ADP + protein N-phospho-L-histidine.</text>
        <dbReference type="EC" id="2.7.13.3"/>
    </reaction>
</comment>
<proteinExistence type="predicted"/>
<dbReference type="SUPFAM" id="SSF55874">
    <property type="entry name" value="ATPase domain of HSP90 chaperone/DNA topoisomerase II/histidine kinase"/>
    <property type="match status" value="1"/>
</dbReference>
<dbReference type="InterPro" id="IPR003594">
    <property type="entry name" value="HATPase_dom"/>
</dbReference>
<dbReference type="Gene3D" id="1.10.287.130">
    <property type="match status" value="1"/>
</dbReference>
<dbReference type="CDD" id="cd16922">
    <property type="entry name" value="HATPase_EvgS-ArcB-TorS-like"/>
    <property type="match status" value="1"/>
</dbReference>
<keyword evidence="10 22" id="KW-0067">ATP-binding</keyword>
<keyword evidence="23" id="KW-1185">Reference proteome</keyword>
<name>A0ABU3EDE3_9RHOB</name>
<reference evidence="23" key="1">
    <citation type="submission" date="2023-07" db="EMBL/GenBank/DDBJ databases">
        <title>Characterization of two Paracoccaceae strains isolated from Phycosphere and proposal of Xinfangfangia lacusdiani sp. nov.</title>
        <authorList>
            <person name="Deng Y."/>
            <person name="Zhang Y.Q."/>
        </authorList>
    </citation>
    <scope>NUCLEOTIDE SEQUENCE [LARGE SCALE GENOMIC DNA]</scope>
    <source>
        <strain evidence="23">CPCC 101403</strain>
    </source>
</reference>
<dbReference type="Pfam" id="PF01627">
    <property type="entry name" value="Hpt"/>
    <property type="match status" value="1"/>
</dbReference>
<dbReference type="CDD" id="cd00088">
    <property type="entry name" value="HPT"/>
    <property type="match status" value="1"/>
</dbReference>
<feature type="domain" description="HPt" evidence="21">
    <location>
        <begin position="833"/>
        <end position="926"/>
    </location>
</feature>
<evidence type="ECO:0000256" key="1">
    <source>
        <dbReference type="ARBA" id="ARBA00000085"/>
    </source>
</evidence>
<dbReference type="Gene3D" id="6.10.340.10">
    <property type="match status" value="1"/>
</dbReference>
<keyword evidence="12" id="KW-0902">Two-component regulatory system</keyword>
<evidence type="ECO:0000256" key="2">
    <source>
        <dbReference type="ARBA" id="ARBA00004651"/>
    </source>
</evidence>
<evidence type="ECO:0000256" key="10">
    <source>
        <dbReference type="ARBA" id="ARBA00022840"/>
    </source>
</evidence>
<dbReference type="Gene3D" id="3.30.565.10">
    <property type="entry name" value="Histidine kinase-like ATPase, C-terminal domain"/>
    <property type="match status" value="1"/>
</dbReference>
<feature type="coiled-coil region" evidence="16">
    <location>
        <begin position="396"/>
        <end position="427"/>
    </location>
</feature>
<evidence type="ECO:0000256" key="8">
    <source>
        <dbReference type="ARBA" id="ARBA00022741"/>
    </source>
</evidence>
<keyword evidence="9" id="KW-0418">Kinase</keyword>
<keyword evidence="16" id="KW-0175">Coiled coil</keyword>
<evidence type="ECO:0000259" key="19">
    <source>
        <dbReference type="PROSITE" id="PS50110"/>
    </source>
</evidence>
<evidence type="ECO:0000256" key="5">
    <source>
        <dbReference type="ARBA" id="ARBA00022553"/>
    </source>
</evidence>
<feature type="transmembrane region" description="Helical" evidence="17">
    <location>
        <begin position="12"/>
        <end position="33"/>
    </location>
</feature>
<dbReference type="CDD" id="cd17546">
    <property type="entry name" value="REC_hyHK_CKI1_RcsC-like"/>
    <property type="match status" value="1"/>
</dbReference>
<dbReference type="Pfam" id="PF02518">
    <property type="entry name" value="HATPase_c"/>
    <property type="match status" value="1"/>
</dbReference>
<dbReference type="Gene3D" id="3.40.50.2300">
    <property type="match status" value="1"/>
</dbReference>
<dbReference type="InterPro" id="IPR003660">
    <property type="entry name" value="HAMP_dom"/>
</dbReference>
<dbReference type="InterPro" id="IPR005467">
    <property type="entry name" value="His_kinase_dom"/>
</dbReference>
<evidence type="ECO:0000256" key="11">
    <source>
        <dbReference type="ARBA" id="ARBA00022989"/>
    </source>
</evidence>
<dbReference type="InterPro" id="IPR036097">
    <property type="entry name" value="HisK_dim/P_sf"/>
</dbReference>
<dbReference type="InterPro" id="IPR036890">
    <property type="entry name" value="HATPase_C_sf"/>
</dbReference>
<evidence type="ECO:0000256" key="17">
    <source>
        <dbReference type="SAM" id="Phobius"/>
    </source>
</evidence>
<dbReference type="PANTHER" id="PTHR45339">
    <property type="entry name" value="HYBRID SIGNAL TRANSDUCTION HISTIDINE KINASE J"/>
    <property type="match status" value="1"/>
</dbReference>
<gene>
    <name evidence="22" type="ORF">RM190_10360</name>
</gene>
<dbReference type="RefSeq" id="WP_311759360.1">
    <property type="nucleotide sequence ID" value="NZ_JAVRQI010000007.1"/>
</dbReference>
<keyword evidence="8" id="KW-0547">Nucleotide-binding</keyword>
<dbReference type="InterPro" id="IPR036641">
    <property type="entry name" value="HPT_dom_sf"/>
</dbReference>
<organism evidence="22 23">
    <name type="scientific">Paracoccus broussonetiae</name>
    <dbReference type="NCBI Taxonomy" id="3075834"/>
    <lineage>
        <taxon>Bacteria</taxon>
        <taxon>Pseudomonadati</taxon>
        <taxon>Pseudomonadota</taxon>
        <taxon>Alphaproteobacteria</taxon>
        <taxon>Rhodobacterales</taxon>
        <taxon>Paracoccaceae</taxon>
        <taxon>Paracoccus</taxon>
    </lineage>
</organism>
<dbReference type="InterPro" id="IPR001789">
    <property type="entry name" value="Sig_transdc_resp-reg_receiver"/>
</dbReference>
<evidence type="ECO:0000256" key="4">
    <source>
        <dbReference type="ARBA" id="ARBA00022475"/>
    </source>
</evidence>
<dbReference type="Pfam" id="PF00672">
    <property type="entry name" value="HAMP"/>
    <property type="match status" value="1"/>
</dbReference>
<feature type="domain" description="Histidine kinase" evidence="18">
    <location>
        <begin position="455"/>
        <end position="676"/>
    </location>
</feature>
<evidence type="ECO:0000256" key="7">
    <source>
        <dbReference type="ARBA" id="ARBA00022692"/>
    </source>
</evidence>
<evidence type="ECO:0000256" key="6">
    <source>
        <dbReference type="ARBA" id="ARBA00022679"/>
    </source>
</evidence>
<dbReference type="SMART" id="SM00387">
    <property type="entry name" value="HATPase_c"/>
    <property type="match status" value="1"/>
</dbReference>
<evidence type="ECO:0000256" key="12">
    <source>
        <dbReference type="ARBA" id="ARBA00023012"/>
    </source>
</evidence>
<feature type="domain" description="Response regulatory" evidence="19">
    <location>
        <begin position="697"/>
        <end position="815"/>
    </location>
</feature>
<evidence type="ECO:0000313" key="23">
    <source>
        <dbReference type="Proteomes" id="UP001251085"/>
    </source>
</evidence>
<keyword evidence="7 17" id="KW-0812">Transmembrane</keyword>
<dbReference type="CDD" id="cd00082">
    <property type="entry name" value="HisKA"/>
    <property type="match status" value="1"/>
</dbReference>
<dbReference type="PRINTS" id="PR00344">
    <property type="entry name" value="BCTRLSENSOR"/>
</dbReference>
<dbReference type="Proteomes" id="UP001251085">
    <property type="component" value="Unassembled WGS sequence"/>
</dbReference>
<dbReference type="PROSITE" id="PS50110">
    <property type="entry name" value="RESPONSE_REGULATORY"/>
    <property type="match status" value="1"/>
</dbReference>
<keyword evidence="11 17" id="KW-1133">Transmembrane helix</keyword>
<feature type="modified residue" description="4-aspartylphosphate" evidence="15">
    <location>
        <position position="746"/>
    </location>
</feature>
<sequence length="940" mass="101416">MHQSSSLGRRLFLAFFAIAGLPALTGLWGWVLLADVARNQEALIGKTIPAIIDVRGFTEGSSKVAAAAPDFAAVTSEEDRKQRAAYLLGQADALHQRLERNRNHNNLPPYALSMTVMDMRDSIGVLDVLVQRRIRALDRQRSSFAASMNAADELLKIGERLAAEGDFRDPAHAAASLGAWHSAGLSEHEAVAAFRVNAADVSLILARMAGARTTGELEGFRQALKGRVDAMAGYVRTIGDPVQGFRATRLLQVIGGDQGAAGDLYMMTARLLGLNARIAVMENAVRAAAAQMDDEAAALTDEIHASAAASGERAGETIDFARRLTVLGAGFALLVSFGTLWFYVRGNILRRLAHLSTAMARLEAGDTSDPVLPAGKDEIARMEAAVEVFRLQAHENRRLEAERSRYLAELQQHRSELERLVAVQTEQLRGEVAAHAEARDRAEAADRAKSEFVAMMSHDLRTPMNGVLGMLRSLGRDHLTDRQRSYLRAAEVSGQGLMAILNDILYLPLIESGRLSENVETFSIRDLVQEIGYLLSPVAQEKGLSLVLEQAPDAPVALRGDVAKLRQIIFNLVSNAVKFTSHGQVTVRIDAGGPIAGRIPLVIAVSDTGKGISEQARDRIFEVFEQENAATARQYGGTGLGLAICRRFAEVMGGTLSVASTLGIGSVFTLRVSLSEGQAADLPKPMVEPEDHQRPLMILVVEDHAINRMVVESYLEDAGHGWEIAESGAAALAAIERRRFDAILMDVNLPGLSGTETTRRIRALPGAHDNQVPVIGISAHIHPDQVAENLAAGMNAVLAKPLNPRLLHAALREVAASTDGRDDILANLVSDLGASQAAAIGNLFLGSMTTEVAEIEDAARAAEWARLSRAAHQLKGAAGSLDLDTFATLLDALETNARRGVEADISRDLRRLRELVPQVRRRLEAALARLQSHPAIQVER</sequence>
<dbReference type="PROSITE" id="PS50109">
    <property type="entry name" value="HIS_KIN"/>
    <property type="match status" value="1"/>
</dbReference>
<dbReference type="InterPro" id="IPR038188">
    <property type="entry name" value="TorS_sensor_sf"/>
</dbReference>
<dbReference type="InterPro" id="IPR003661">
    <property type="entry name" value="HisK_dim/P_dom"/>
</dbReference>
<dbReference type="Gene3D" id="1.20.120.160">
    <property type="entry name" value="HPT domain"/>
    <property type="match status" value="1"/>
</dbReference>
<dbReference type="GO" id="GO:0005524">
    <property type="term" value="F:ATP binding"/>
    <property type="evidence" value="ECO:0007669"/>
    <property type="project" value="UniProtKB-KW"/>
</dbReference>
<evidence type="ECO:0000256" key="15">
    <source>
        <dbReference type="PROSITE-ProRule" id="PRU00169"/>
    </source>
</evidence>
<dbReference type="SMART" id="SM00073">
    <property type="entry name" value="HPT"/>
    <property type="match status" value="1"/>
</dbReference>
<evidence type="ECO:0000259" key="20">
    <source>
        <dbReference type="PROSITE" id="PS50885"/>
    </source>
</evidence>
<dbReference type="EC" id="2.7.13.3" evidence="3"/>
<accession>A0ABU3EDE3</accession>
<dbReference type="SUPFAM" id="SSF47226">
    <property type="entry name" value="Histidine-containing phosphotransfer domain, HPT domain"/>
    <property type="match status" value="1"/>
</dbReference>
<keyword evidence="13 17" id="KW-0472">Membrane</keyword>
<evidence type="ECO:0000259" key="21">
    <source>
        <dbReference type="PROSITE" id="PS50894"/>
    </source>
</evidence>
<dbReference type="Gene3D" id="1.20.58.920">
    <property type="match status" value="2"/>
</dbReference>
<feature type="modified residue" description="Phosphohistidine" evidence="14">
    <location>
        <position position="872"/>
    </location>
</feature>
<dbReference type="SMART" id="SM00388">
    <property type="entry name" value="HisKA"/>
    <property type="match status" value="1"/>
</dbReference>
<dbReference type="SUPFAM" id="SSF47384">
    <property type="entry name" value="Homodimeric domain of signal transducing histidine kinase"/>
    <property type="match status" value="1"/>
</dbReference>
<dbReference type="SUPFAM" id="SSF52172">
    <property type="entry name" value="CheY-like"/>
    <property type="match status" value="1"/>
</dbReference>
<dbReference type="PANTHER" id="PTHR45339:SF1">
    <property type="entry name" value="HYBRID SIGNAL TRANSDUCTION HISTIDINE KINASE J"/>
    <property type="match status" value="1"/>
</dbReference>
<evidence type="ECO:0000259" key="18">
    <source>
        <dbReference type="PROSITE" id="PS50109"/>
    </source>
</evidence>
<evidence type="ECO:0000313" key="22">
    <source>
        <dbReference type="EMBL" id="MDT1062263.1"/>
    </source>
</evidence>
<dbReference type="Pfam" id="PF00512">
    <property type="entry name" value="HisKA"/>
    <property type="match status" value="1"/>
</dbReference>
<evidence type="ECO:0000256" key="3">
    <source>
        <dbReference type="ARBA" id="ARBA00012438"/>
    </source>
</evidence>
<dbReference type="EMBL" id="JAVRQI010000007">
    <property type="protein sequence ID" value="MDT1062263.1"/>
    <property type="molecule type" value="Genomic_DNA"/>
</dbReference>
<dbReference type="SMART" id="SM00448">
    <property type="entry name" value="REC"/>
    <property type="match status" value="1"/>
</dbReference>
<dbReference type="PROSITE" id="PS50894">
    <property type="entry name" value="HPT"/>
    <property type="match status" value="1"/>
</dbReference>
<evidence type="ECO:0000256" key="16">
    <source>
        <dbReference type="SAM" id="Coils"/>
    </source>
</evidence>
<dbReference type="Pfam" id="PF00072">
    <property type="entry name" value="Response_reg"/>
    <property type="match status" value="1"/>
</dbReference>
<dbReference type="InterPro" id="IPR004358">
    <property type="entry name" value="Sig_transdc_His_kin-like_C"/>
</dbReference>
<evidence type="ECO:0000256" key="9">
    <source>
        <dbReference type="ARBA" id="ARBA00022777"/>
    </source>
</evidence>
<dbReference type="SMART" id="SM00304">
    <property type="entry name" value="HAMP"/>
    <property type="match status" value="1"/>
</dbReference>
<dbReference type="InterPro" id="IPR008207">
    <property type="entry name" value="Sig_transdc_His_kin_Hpt_dom"/>
</dbReference>
<feature type="domain" description="HAMP" evidence="20">
    <location>
        <begin position="346"/>
        <end position="398"/>
    </location>
</feature>
<dbReference type="PROSITE" id="PS50885">
    <property type="entry name" value="HAMP"/>
    <property type="match status" value="1"/>
</dbReference>